<dbReference type="InterPro" id="IPR000600">
    <property type="entry name" value="ROK"/>
</dbReference>
<evidence type="ECO:0000313" key="3">
    <source>
        <dbReference type="Proteomes" id="UP000318801"/>
    </source>
</evidence>
<dbReference type="RefSeq" id="WP_141147426.1">
    <property type="nucleotide sequence ID" value="NZ_VHLG01000001.1"/>
</dbReference>
<dbReference type="PANTHER" id="PTHR18964">
    <property type="entry name" value="ROK (REPRESSOR, ORF, KINASE) FAMILY"/>
    <property type="match status" value="1"/>
</dbReference>
<comment type="similarity">
    <text evidence="1">Belongs to the ROK (NagC/XylR) family.</text>
</comment>
<reference evidence="2 3" key="1">
    <citation type="submission" date="2019-06" db="EMBL/GenBank/DDBJ databases">
        <authorList>
            <person name="Li M."/>
        </authorList>
    </citation>
    <scope>NUCLEOTIDE SEQUENCE [LARGE SCALE GENOMIC DNA]</scope>
    <source>
        <strain evidence="2 3">BGMRC2036</strain>
    </source>
</reference>
<dbReference type="SUPFAM" id="SSF53067">
    <property type="entry name" value="Actin-like ATPase domain"/>
    <property type="match status" value="1"/>
</dbReference>
<dbReference type="Gene3D" id="3.30.420.40">
    <property type="match status" value="2"/>
</dbReference>
<evidence type="ECO:0000256" key="1">
    <source>
        <dbReference type="ARBA" id="ARBA00006479"/>
    </source>
</evidence>
<dbReference type="InterPro" id="IPR043129">
    <property type="entry name" value="ATPase_NBD"/>
</dbReference>
<accession>A0A506UJH7</accession>
<dbReference type="OrthoDB" id="49685at2"/>
<organism evidence="2 3">
    <name type="scientific">Martelella alba</name>
    <dbReference type="NCBI Taxonomy" id="2590451"/>
    <lineage>
        <taxon>Bacteria</taxon>
        <taxon>Pseudomonadati</taxon>
        <taxon>Pseudomonadota</taxon>
        <taxon>Alphaproteobacteria</taxon>
        <taxon>Hyphomicrobiales</taxon>
        <taxon>Aurantimonadaceae</taxon>
        <taxon>Martelella</taxon>
    </lineage>
</organism>
<keyword evidence="3" id="KW-1185">Reference proteome</keyword>
<dbReference type="Pfam" id="PF00480">
    <property type="entry name" value="ROK"/>
    <property type="match status" value="1"/>
</dbReference>
<name>A0A506UJH7_9HYPH</name>
<dbReference type="Gene3D" id="1.10.10.10">
    <property type="entry name" value="Winged helix-like DNA-binding domain superfamily/Winged helix DNA-binding domain"/>
    <property type="match status" value="1"/>
</dbReference>
<sequence>MNERLPPQPQFAIGNNPERNREHNRRVVLDIVRQNGMLGRMEIARLTQLTAQAVANIVDELVSDNLLMNTGRRRSGRGQPPIQFAVNPEGAATIGVEIATDQMVTTVLDLTGVVRYRRMIALADTTPQQCLPVFAAEVERAKGAMQSPLMGVGVVMPGPFGIEGMSFVGPTTLPGWAGLDVRAELEAACGHPVILENDANAAAVGERLFGVGRTVSNFCMIYFGTGLGLGMIQEGAPYRGAFGNAGEIGHVMVMPKGRLCPCGQHGCLERYASVHALHEKFDTAGRPRPLIDQIEALYDAADPIITEWLDEAAEHLSTMVALLENILDPETVIFGGALSDRLIDALLDRLSHLPLSVAGRRSRALPRVMRGTTGQYTAALGAAAMPLFEILTPKLETSPPGQEVAF</sequence>
<proteinExistence type="inferred from homology"/>
<dbReference type="Proteomes" id="UP000318801">
    <property type="component" value="Unassembled WGS sequence"/>
</dbReference>
<evidence type="ECO:0000313" key="2">
    <source>
        <dbReference type="EMBL" id="TPW33487.1"/>
    </source>
</evidence>
<gene>
    <name evidence="2" type="ORF">FJU08_02705</name>
</gene>
<dbReference type="AlphaFoldDB" id="A0A506UJH7"/>
<comment type="caution">
    <text evidence="2">The sequence shown here is derived from an EMBL/GenBank/DDBJ whole genome shotgun (WGS) entry which is preliminary data.</text>
</comment>
<dbReference type="InterPro" id="IPR036388">
    <property type="entry name" value="WH-like_DNA-bd_sf"/>
</dbReference>
<dbReference type="PANTHER" id="PTHR18964:SF149">
    <property type="entry name" value="BIFUNCTIONAL UDP-N-ACETYLGLUCOSAMINE 2-EPIMERASE_N-ACETYLMANNOSAMINE KINASE"/>
    <property type="match status" value="1"/>
</dbReference>
<protein>
    <submittedName>
        <fullName evidence="2">ROK family protein</fullName>
    </submittedName>
</protein>
<dbReference type="EMBL" id="VHLG01000001">
    <property type="protein sequence ID" value="TPW33487.1"/>
    <property type="molecule type" value="Genomic_DNA"/>
</dbReference>
<dbReference type="SUPFAM" id="SSF46785">
    <property type="entry name" value="Winged helix' DNA-binding domain"/>
    <property type="match status" value="1"/>
</dbReference>
<dbReference type="InterPro" id="IPR036390">
    <property type="entry name" value="WH_DNA-bd_sf"/>
</dbReference>